<dbReference type="WBParaSite" id="Pan_g15452.t1">
    <property type="protein sequence ID" value="Pan_g15452.t1"/>
    <property type="gene ID" value="Pan_g15452"/>
</dbReference>
<dbReference type="SUPFAM" id="SSF46934">
    <property type="entry name" value="UBA-like"/>
    <property type="match status" value="1"/>
</dbReference>
<name>A0A7E4V1J5_PANRE</name>
<evidence type="ECO:0000313" key="8">
    <source>
        <dbReference type="WBParaSite" id="Pan_g15452.t1"/>
    </source>
</evidence>
<protein>
    <submittedName>
        <fullName evidence="8">UBA domain-containing protein</fullName>
    </submittedName>
</protein>
<dbReference type="InterPro" id="IPR035952">
    <property type="entry name" value="Rhomboid-like_sf"/>
</dbReference>
<evidence type="ECO:0000256" key="5">
    <source>
        <dbReference type="SAM" id="Phobius"/>
    </source>
</evidence>
<proteinExistence type="predicted"/>
<keyword evidence="3 5" id="KW-1133">Transmembrane helix</keyword>
<evidence type="ECO:0000259" key="6">
    <source>
        <dbReference type="PROSITE" id="PS50030"/>
    </source>
</evidence>
<reference evidence="8" key="2">
    <citation type="submission" date="2020-10" db="UniProtKB">
        <authorList>
            <consortium name="WormBaseParasite"/>
        </authorList>
    </citation>
    <scope>IDENTIFICATION</scope>
</reference>
<comment type="subcellular location">
    <subcellularLocation>
        <location evidence="1">Membrane</location>
        <topology evidence="1">Multi-pass membrane protein</topology>
    </subcellularLocation>
</comment>
<feature type="transmembrane region" description="Helical" evidence="5">
    <location>
        <begin position="146"/>
        <end position="166"/>
    </location>
</feature>
<evidence type="ECO:0000256" key="1">
    <source>
        <dbReference type="ARBA" id="ARBA00004141"/>
    </source>
</evidence>
<keyword evidence="7" id="KW-1185">Reference proteome</keyword>
<dbReference type="PROSITE" id="PS50030">
    <property type="entry name" value="UBA"/>
    <property type="match status" value="1"/>
</dbReference>
<dbReference type="FunFam" id="1.10.8.10:FF:000003">
    <property type="entry name" value="UV excision repair protein RAD23 homolog"/>
    <property type="match status" value="1"/>
</dbReference>
<dbReference type="SMART" id="SM00165">
    <property type="entry name" value="UBA"/>
    <property type="match status" value="1"/>
</dbReference>
<dbReference type="Gene3D" id="1.10.8.10">
    <property type="entry name" value="DNA helicase RuvA subunit, C-terminal domain"/>
    <property type="match status" value="1"/>
</dbReference>
<keyword evidence="4 5" id="KW-0472">Membrane</keyword>
<organism evidence="7 8">
    <name type="scientific">Panagrellus redivivus</name>
    <name type="common">Microworm</name>
    <dbReference type="NCBI Taxonomy" id="6233"/>
    <lineage>
        <taxon>Eukaryota</taxon>
        <taxon>Metazoa</taxon>
        <taxon>Ecdysozoa</taxon>
        <taxon>Nematoda</taxon>
        <taxon>Chromadorea</taxon>
        <taxon>Rhabditida</taxon>
        <taxon>Tylenchina</taxon>
        <taxon>Panagrolaimomorpha</taxon>
        <taxon>Panagrolaimoidea</taxon>
        <taxon>Panagrolaimidae</taxon>
        <taxon>Panagrellus</taxon>
    </lineage>
</organism>
<feature type="transmembrane region" description="Helical" evidence="5">
    <location>
        <begin position="103"/>
        <end position="126"/>
    </location>
</feature>
<dbReference type="SUPFAM" id="SSF144091">
    <property type="entry name" value="Rhomboid-like"/>
    <property type="match status" value="1"/>
</dbReference>
<evidence type="ECO:0000313" key="7">
    <source>
        <dbReference type="Proteomes" id="UP000492821"/>
    </source>
</evidence>
<dbReference type="GO" id="GO:0016020">
    <property type="term" value="C:membrane"/>
    <property type="evidence" value="ECO:0007669"/>
    <property type="project" value="UniProtKB-SubCell"/>
</dbReference>
<sequence length="342" mass="38615">MPPADAAIPGLYEFQSTSMFRNAPATKLWIILLIFSTLISTITDLLIGNDYSYIYTLDDVFHGKILPLIVAPFIADGIPDLTISCILLYFYRLVERRFGTKKFINCMVITYVLMIAFRIAVIFLLYDTDPSNIGFPIGPLPLMFALFFYFAAEIAILPVTMILEFIPASDHHFILLLLVQYINTYTLCHFVLPAAVSTILYRNNALYIQRISILPEFVCANLRDSDTLLGDFAAEFEKFLETKRTKFLPVAATLERQRIEEEDEYERQLFRRNAAQNVVGATAAVFGFPPTAPVVGPPPEGLITRLLDMGFGDRETVIRALRDAENNVEVAANLLIQRNAFT</sequence>
<evidence type="ECO:0000256" key="2">
    <source>
        <dbReference type="ARBA" id="ARBA00022692"/>
    </source>
</evidence>
<dbReference type="InterPro" id="IPR009060">
    <property type="entry name" value="UBA-like_sf"/>
</dbReference>
<evidence type="ECO:0000256" key="4">
    <source>
        <dbReference type="ARBA" id="ARBA00023136"/>
    </source>
</evidence>
<dbReference type="Pfam" id="PF00627">
    <property type="entry name" value="UBA"/>
    <property type="match status" value="1"/>
</dbReference>
<evidence type="ECO:0000256" key="3">
    <source>
        <dbReference type="ARBA" id="ARBA00022989"/>
    </source>
</evidence>
<dbReference type="Proteomes" id="UP000492821">
    <property type="component" value="Unassembled WGS sequence"/>
</dbReference>
<dbReference type="InterPro" id="IPR015940">
    <property type="entry name" value="UBA"/>
</dbReference>
<dbReference type="AlphaFoldDB" id="A0A7E4V1J5"/>
<feature type="domain" description="UBA" evidence="6">
    <location>
        <begin position="297"/>
        <end position="338"/>
    </location>
</feature>
<accession>A0A7E4V1J5</accession>
<feature type="transmembrane region" description="Helical" evidence="5">
    <location>
        <begin position="173"/>
        <end position="201"/>
    </location>
</feature>
<feature type="transmembrane region" description="Helical" evidence="5">
    <location>
        <begin position="68"/>
        <end position="91"/>
    </location>
</feature>
<keyword evidence="2 5" id="KW-0812">Transmembrane</keyword>
<reference evidence="7" key="1">
    <citation type="journal article" date="2013" name="Genetics">
        <title>The draft genome and transcriptome of Panagrellus redivivus are shaped by the harsh demands of a free-living lifestyle.</title>
        <authorList>
            <person name="Srinivasan J."/>
            <person name="Dillman A.R."/>
            <person name="Macchietto M.G."/>
            <person name="Heikkinen L."/>
            <person name="Lakso M."/>
            <person name="Fracchia K.M."/>
            <person name="Antoshechkin I."/>
            <person name="Mortazavi A."/>
            <person name="Wong G."/>
            <person name="Sternberg P.W."/>
        </authorList>
    </citation>
    <scope>NUCLEOTIDE SEQUENCE [LARGE SCALE GENOMIC DNA]</scope>
    <source>
        <strain evidence="7">MT8872</strain>
    </source>
</reference>
<feature type="transmembrane region" description="Helical" evidence="5">
    <location>
        <begin position="28"/>
        <end position="48"/>
    </location>
</feature>